<evidence type="ECO:0000313" key="2">
    <source>
        <dbReference type="Proteomes" id="UP000789366"/>
    </source>
</evidence>
<keyword evidence="2" id="KW-1185">Reference proteome</keyword>
<accession>A0ACA9MTK4</accession>
<gene>
    <name evidence="1" type="ORF">SPELUC_LOCUS7330</name>
</gene>
<organism evidence="1 2">
    <name type="scientific">Cetraspora pellucida</name>
    <dbReference type="NCBI Taxonomy" id="1433469"/>
    <lineage>
        <taxon>Eukaryota</taxon>
        <taxon>Fungi</taxon>
        <taxon>Fungi incertae sedis</taxon>
        <taxon>Mucoromycota</taxon>
        <taxon>Glomeromycotina</taxon>
        <taxon>Glomeromycetes</taxon>
        <taxon>Diversisporales</taxon>
        <taxon>Gigasporaceae</taxon>
        <taxon>Cetraspora</taxon>
    </lineage>
</organism>
<dbReference type="Proteomes" id="UP000789366">
    <property type="component" value="Unassembled WGS sequence"/>
</dbReference>
<reference evidence="1" key="1">
    <citation type="submission" date="2021-06" db="EMBL/GenBank/DDBJ databases">
        <authorList>
            <person name="Kallberg Y."/>
            <person name="Tangrot J."/>
            <person name="Rosling A."/>
        </authorList>
    </citation>
    <scope>NUCLEOTIDE SEQUENCE</scope>
    <source>
        <strain evidence="1">28 12/20/2015</strain>
    </source>
</reference>
<dbReference type="EMBL" id="CAJVPW010009542">
    <property type="protein sequence ID" value="CAG8606469.1"/>
    <property type="molecule type" value="Genomic_DNA"/>
</dbReference>
<evidence type="ECO:0000313" key="1">
    <source>
        <dbReference type="EMBL" id="CAG8606469.1"/>
    </source>
</evidence>
<name>A0ACA9MTK4_9GLOM</name>
<sequence length="135" mass="15444">MPNMSAKILSNDGHELGPNNPDELCIRGPTVMKGYLKNKDATDVIFDKYDFLHTGDIIYVDNQAELEEILLTHPKILDVAVIGYYSEQCQTEFLMTYIIFDLLFIDEVPKSESGKILRRVLREALMCELIDNQDT</sequence>
<protein>
    <submittedName>
        <fullName evidence="1">6942_t:CDS:1</fullName>
    </submittedName>
</protein>
<feature type="non-terminal residue" evidence="1">
    <location>
        <position position="135"/>
    </location>
</feature>
<proteinExistence type="predicted"/>
<comment type="caution">
    <text evidence="1">The sequence shown here is derived from an EMBL/GenBank/DDBJ whole genome shotgun (WGS) entry which is preliminary data.</text>
</comment>